<sequence>MDFRAREATEHLADLMQRREETGLSKQDWDQFKLDFAGDVDALLETRLGEARRVVVAAEGVQTTPEPATDPNVALISDAAILSDQTLALLEREFNRLKNLVGIDVQNAKRYANLSEKITKADSGLKKVMQQIERAKASDAKIKELVEARRAAYAQIFTGIVEEEAELASLYAPIKERIEQAGGSLSKLSFSVRRAVDIGKWAAKGESLLDLRKTGPFRGRGELQKRATEKLFSAWSTGNAATAAGALLEFVKANEADLRAHIPDGDVFRSWARDVSDWLYSTEHISVGYGLQYDGVDIEQLSPGTRGIVLLLLYLAIDAEDDRPLIIDQPEENLDPQSIFQELVNRFREAKKRRQIIIVTHNANLVVNTDAEQVIVATCGPHRPSQLPEISYVSGSLENPIIRKHVCDILEGGELAFKERAKRLRVAI</sequence>
<dbReference type="AlphaFoldDB" id="Q13ZF5"/>
<dbReference type="GO" id="GO:0005524">
    <property type="term" value="F:ATP binding"/>
    <property type="evidence" value="ECO:0007669"/>
    <property type="project" value="InterPro"/>
</dbReference>
<dbReference type="GO" id="GO:0016887">
    <property type="term" value="F:ATP hydrolysis activity"/>
    <property type="evidence" value="ECO:0007669"/>
    <property type="project" value="InterPro"/>
</dbReference>
<dbReference type="Proteomes" id="UP000001817">
    <property type="component" value="Chromosome 1"/>
</dbReference>
<proteinExistence type="predicted"/>
<organism evidence="2 3">
    <name type="scientific">Paraburkholderia xenovorans (strain LB400)</name>
    <dbReference type="NCBI Taxonomy" id="266265"/>
    <lineage>
        <taxon>Bacteria</taxon>
        <taxon>Pseudomonadati</taxon>
        <taxon>Pseudomonadota</taxon>
        <taxon>Betaproteobacteria</taxon>
        <taxon>Burkholderiales</taxon>
        <taxon>Burkholderiaceae</taxon>
        <taxon>Paraburkholderia</taxon>
    </lineage>
</organism>
<dbReference type="eggNOG" id="COG1121">
    <property type="taxonomic scope" value="Bacteria"/>
</dbReference>
<gene>
    <name evidence="2" type="ORF">Bxe_A2437</name>
</gene>
<reference evidence="2 3" key="1">
    <citation type="journal article" date="2006" name="Proc. Natl. Acad. Sci. U.S.A.">
        <title>Burkholderia xenovorans LB400 harbors a multi-replicon, 9.73-Mbp genome shaped for versatility.</title>
        <authorList>
            <person name="Chain P.S."/>
            <person name="Denef V.J."/>
            <person name="Konstantinidis K.T."/>
            <person name="Vergez L.M."/>
            <person name="Agullo L."/>
            <person name="Reyes V.L."/>
            <person name="Hauser L."/>
            <person name="Cordova M."/>
            <person name="Gomez L."/>
            <person name="Gonzalez M."/>
            <person name="Land M."/>
            <person name="Lao V."/>
            <person name="Larimer F."/>
            <person name="LiPuma J.J."/>
            <person name="Mahenthiralingam E."/>
            <person name="Malfatti S.A."/>
            <person name="Marx C.J."/>
            <person name="Parnell J.J."/>
            <person name="Ramette A."/>
            <person name="Richardson P."/>
            <person name="Seeger M."/>
            <person name="Smith D."/>
            <person name="Spilker T."/>
            <person name="Sul W.J."/>
            <person name="Tsoi T.V."/>
            <person name="Ulrich L.E."/>
            <person name="Zhulin I.B."/>
            <person name="Tiedje J.M."/>
        </authorList>
    </citation>
    <scope>NUCLEOTIDE SEQUENCE [LARGE SCALE GENOMIC DNA]</scope>
    <source>
        <strain evidence="2 3">LB400</strain>
    </source>
</reference>
<dbReference type="KEGG" id="bxe:Bxe_A2437"/>
<dbReference type="SUPFAM" id="SSF52540">
    <property type="entry name" value="P-loop containing nucleoside triphosphate hydrolases"/>
    <property type="match status" value="1"/>
</dbReference>
<dbReference type="InterPro" id="IPR027417">
    <property type="entry name" value="P-loop_NTPase"/>
</dbReference>
<dbReference type="Gene3D" id="3.40.50.300">
    <property type="entry name" value="P-loop containing nucleotide triphosphate hydrolases"/>
    <property type="match status" value="1"/>
</dbReference>
<keyword evidence="3" id="KW-1185">Reference proteome</keyword>
<evidence type="ECO:0000259" key="1">
    <source>
        <dbReference type="Pfam" id="PF13304"/>
    </source>
</evidence>
<name>Q13ZF5_PARXL</name>
<dbReference type="STRING" id="266265.Bxe_A2437"/>
<protein>
    <recommendedName>
        <fullName evidence="1">ATPase AAA-type core domain-containing protein</fullName>
    </recommendedName>
</protein>
<dbReference type="EMBL" id="CP000270">
    <property type="protein sequence ID" value="ABE30534.1"/>
    <property type="molecule type" value="Genomic_DNA"/>
</dbReference>
<evidence type="ECO:0000313" key="2">
    <source>
        <dbReference type="EMBL" id="ABE30534.1"/>
    </source>
</evidence>
<accession>Q13ZF5</accession>
<evidence type="ECO:0000313" key="3">
    <source>
        <dbReference type="Proteomes" id="UP000001817"/>
    </source>
</evidence>
<dbReference type="Pfam" id="PF13304">
    <property type="entry name" value="AAA_21"/>
    <property type="match status" value="1"/>
</dbReference>
<feature type="domain" description="ATPase AAA-type core" evidence="1">
    <location>
        <begin position="294"/>
        <end position="366"/>
    </location>
</feature>
<dbReference type="InterPro" id="IPR003959">
    <property type="entry name" value="ATPase_AAA_core"/>
</dbReference>